<dbReference type="GO" id="GO:1902201">
    <property type="term" value="P:negative regulation of bacterial-type flagellum-dependent cell motility"/>
    <property type="evidence" value="ECO:0007669"/>
    <property type="project" value="TreeGrafter"/>
</dbReference>
<sequence>MFRRTATSTKGRSFLHVIKLVSPFVMVVVLQATIAGFSLEVMSSVRAYVAGEAMWSRSQKNAVYFLNLYLHSGEASQFTHYQASLAVPIGDEFARWALERDPVDVEAARVGFLQGGNHPDDVPGLIWLFRYFSRVSFLQEAIHEWAATDPMLLELSVFGEVIRSELAHGPIEDRDRLRLLSSRLSELNTQFTVHAKRFSTVLGEGSRAIKVTLTCINIVAAATLILLLIWHTRRLMLQRQAFEDALHAERERLAWQASHDWLTGLSNRRAFEARLQSVLDTTAAGSLGLILLDLDQFKSVNDTCGHLAGDRLLCQVSRLLQQDRGPHDLVARLGGDEFGLILPQCSPSTTVDIAERLRRSLELFTFAWDDRCFAVTASIGVACIADGNTTLEDAMRRADAACYRAKEKGRNRVQVDNGRPDVVVVATRPREAVAARG</sequence>
<evidence type="ECO:0000259" key="4">
    <source>
        <dbReference type="PROSITE" id="PS50887"/>
    </source>
</evidence>
<evidence type="ECO:0000313" key="6">
    <source>
        <dbReference type="Proteomes" id="UP000193335"/>
    </source>
</evidence>
<protein>
    <recommendedName>
        <fullName evidence="1">diguanylate cyclase</fullName>
        <ecNumber evidence="1">2.7.7.65</ecNumber>
    </recommendedName>
</protein>
<comment type="caution">
    <text evidence="5">The sequence shown here is derived from an EMBL/GenBank/DDBJ whole genome shotgun (WGS) entry which is preliminary data.</text>
</comment>
<keyword evidence="3" id="KW-0812">Transmembrane</keyword>
<evidence type="ECO:0000256" key="1">
    <source>
        <dbReference type="ARBA" id="ARBA00012528"/>
    </source>
</evidence>
<dbReference type="PANTHER" id="PTHR45138">
    <property type="entry name" value="REGULATORY COMPONENTS OF SENSORY TRANSDUCTION SYSTEM"/>
    <property type="match status" value="1"/>
</dbReference>
<dbReference type="SUPFAM" id="SSF55073">
    <property type="entry name" value="Nucleotide cyclase"/>
    <property type="match status" value="1"/>
</dbReference>
<dbReference type="CDD" id="cd01949">
    <property type="entry name" value="GGDEF"/>
    <property type="match status" value="1"/>
</dbReference>
<name>A0A1Y2JK59_BRAJP</name>
<dbReference type="EC" id="2.7.7.65" evidence="1"/>
<dbReference type="NCBIfam" id="TIGR00254">
    <property type="entry name" value="GGDEF"/>
    <property type="match status" value="1"/>
</dbReference>
<feature type="transmembrane region" description="Helical" evidence="3">
    <location>
        <begin position="208"/>
        <end position="230"/>
    </location>
</feature>
<dbReference type="PANTHER" id="PTHR45138:SF9">
    <property type="entry name" value="DIGUANYLATE CYCLASE DGCM-RELATED"/>
    <property type="match status" value="1"/>
</dbReference>
<dbReference type="GO" id="GO:0043709">
    <property type="term" value="P:cell adhesion involved in single-species biofilm formation"/>
    <property type="evidence" value="ECO:0007669"/>
    <property type="project" value="TreeGrafter"/>
</dbReference>
<keyword evidence="3" id="KW-1133">Transmembrane helix</keyword>
<dbReference type="Pfam" id="PF00990">
    <property type="entry name" value="GGDEF"/>
    <property type="match status" value="1"/>
</dbReference>
<dbReference type="RefSeq" id="WP_085402160.1">
    <property type="nucleotide sequence ID" value="NZ_NAFL01000262.1"/>
</dbReference>
<dbReference type="SMART" id="SM00267">
    <property type="entry name" value="GGDEF"/>
    <property type="match status" value="1"/>
</dbReference>
<dbReference type="InterPro" id="IPR043128">
    <property type="entry name" value="Rev_trsase/Diguanyl_cyclase"/>
</dbReference>
<dbReference type="Gene3D" id="3.30.70.270">
    <property type="match status" value="1"/>
</dbReference>
<dbReference type="EMBL" id="NAFL01000262">
    <property type="protein sequence ID" value="OSJ30208.1"/>
    <property type="molecule type" value="Genomic_DNA"/>
</dbReference>
<dbReference type="InterPro" id="IPR000160">
    <property type="entry name" value="GGDEF_dom"/>
</dbReference>
<dbReference type="FunFam" id="3.30.70.270:FF:000001">
    <property type="entry name" value="Diguanylate cyclase domain protein"/>
    <property type="match status" value="1"/>
</dbReference>
<dbReference type="GO" id="GO:0005886">
    <property type="term" value="C:plasma membrane"/>
    <property type="evidence" value="ECO:0007669"/>
    <property type="project" value="TreeGrafter"/>
</dbReference>
<gene>
    <name evidence="5" type="ORF">BSZ19_25300</name>
</gene>
<comment type="catalytic activity">
    <reaction evidence="2">
        <text>2 GTP = 3',3'-c-di-GMP + 2 diphosphate</text>
        <dbReference type="Rhea" id="RHEA:24898"/>
        <dbReference type="ChEBI" id="CHEBI:33019"/>
        <dbReference type="ChEBI" id="CHEBI:37565"/>
        <dbReference type="ChEBI" id="CHEBI:58805"/>
        <dbReference type="EC" id="2.7.7.65"/>
    </reaction>
</comment>
<proteinExistence type="predicted"/>
<accession>A0A1Y2JK59</accession>
<dbReference type="Proteomes" id="UP000193335">
    <property type="component" value="Unassembled WGS sequence"/>
</dbReference>
<dbReference type="InterPro" id="IPR050469">
    <property type="entry name" value="Diguanylate_Cyclase"/>
</dbReference>
<evidence type="ECO:0000256" key="3">
    <source>
        <dbReference type="SAM" id="Phobius"/>
    </source>
</evidence>
<reference evidence="5 6" key="1">
    <citation type="submission" date="2017-03" db="EMBL/GenBank/DDBJ databases">
        <title>Whole genome sequences of fourteen strains of Bradyrhizobium canariense and one strain of Bradyrhizobium japonicum isolated from Lupinus (Papilionoideae: Genisteae) species in Algeria.</title>
        <authorList>
            <person name="Crovadore J."/>
            <person name="Chekireb D."/>
            <person name="Brachmann A."/>
            <person name="Chablais R."/>
            <person name="Cochard B."/>
            <person name="Lefort F."/>
        </authorList>
    </citation>
    <scope>NUCLEOTIDE SEQUENCE [LARGE SCALE GENOMIC DNA]</scope>
    <source>
        <strain evidence="5 6">UBMA197</strain>
    </source>
</reference>
<evidence type="ECO:0000256" key="2">
    <source>
        <dbReference type="ARBA" id="ARBA00034247"/>
    </source>
</evidence>
<keyword evidence="3" id="KW-0472">Membrane</keyword>
<evidence type="ECO:0000313" key="5">
    <source>
        <dbReference type="EMBL" id="OSJ30208.1"/>
    </source>
</evidence>
<dbReference type="GO" id="GO:0052621">
    <property type="term" value="F:diguanylate cyclase activity"/>
    <property type="evidence" value="ECO:0007669"/>
    <property type="project" value="UniProtKB-EC"/>
</dbReference>
<organism evidence="5 6">
    <name type="scientific">Bradyrhizobium japonicum</name>
    <dbReference type="NCBI Taxonomy" id="375"/>
    <lineage>
        <taxon>Bacteria</taxon>
        <taxon>Pseudomonadati</taxon>
        <taxon>Pseudomonadota</taxon>
        <taxon>Alphaproteobacteria</taxon>
        <taxon>Hyphomicrobiales</taxon>
        <taxon>Nitrobacteraceae</taxon>
        <taxon>Bradyrhizobium</taxon>
    </lineage>
</organism>
<dbReference type="PROSITE" id="PS50887">
    <property type="entry name" value="GGDEF"/>
    <property type="match status" value="1"/>
</dbReference>
<feature type="domain" description="GGDEF" evidence="4">
    <location>
        <begin position="285"/>
        <end position="418"/>
    </location>
</feature>
<dbReference type="AlphaFoldDB" id="A0A1Y2JK59"/>
<feature type="transmembrane region" description="Helical" evidence="3">
    <location>
        <begin position="20"/>
        <end position="39"/>
    </location>
</feature>
<dbReference type="InterPro" id="IPR029787">
    <property type="entry name" value="Nucleotide_cyclase"/>
</dbReference>